<protein>
    <submittedName>
        <fullName evidence="1">Uncharacterized protein</fullName>
    </submittedName>
</protein>
<name>A0A0K2UGK6_LEPSM</name>
<reference evidence="1" key="1">
    <citation type="submission" date="2014-05" db="EMBL/GenBank/DDBJ databases">
        <authorList>
            <person name="Chronopoulou M."/>
        </authorList>
    </citation>
    <scope>NUCLEOTIDE SEQUENCE</scope>
    <source>
        <tissue evidence="1">Whole organism</tissue>
    </source>
</reference>
<organism evidence="1">
    <name type="scientific">Lepeophtheirus salmonis</name>
    <name type="common">Salmon louse</name>
    <name type="synonym">Caligus salmonis</name>
    <dbReference type="NCBI Taxonomy" id="72036"/>
    <lineage>
        <taxon>Eukaryota</taxon>
        <taxon>Metazoa</taxon>
        <taxon>Ecdysozoa</taxon>
        <taxon>Arthropoda</taxon>
        <taxon>Crustacea</taxon>
        <taxon>Multicrustacea</taxon>
        <taxon>Hexanauplia</taxon>
        <taxon>Copepoda</taxon>
        <taxon>Siphonostomatoida</taxon>
        <taxon>Caligidae</taxon>
        <taxon>Lepeophtheirus</taxon>
    </lineage>
</organism>
<feature type="non-terminal residue" evidence="1">
    <location>
        <position position="1"/>
    </location>
</feature>
<feature type="non-terminal residue" evidence="1">
    <location>
        <position position="119"/>
    </location>
</feature>
<dbReference type="OrthoDB" id="504170at2759"/>
<accession>A0A0K2UGK6</accession>
<evidence type="ECO:0000313" key="1">
    <source>
        <dbReference type="EMBL" id="CDW37225.1"/>
    </source>
</evidence>
<proteinExistence type="predicted"/>
<dbReference type="EMBL" id="HACA01019864">
    <property type="protein sequence ID" value="CDW37225.1"/>
    <property type="molecule type" value="Transcribed_RNA"/>
</dbReference>
<dbReference type="AlphaFoldDB" id="A0A0K2UGK6"/>
<sequence length="119" mass="13517">QNQDFMTIARFEKEPHTFECSKESKVSNILETASHDSKTLGYNPSFEKMSSFDGNLQTVSPNIKMDDKKLHSLTIAQNDGILSTHSLQREKEILLEKTSQVIEPNNYETIQKDSKIIGV</sequence>